<evidence type="ECO:0000313" key="5">
    <source>
        <dbReference type="Proteomes" id="UP000238218"/>
    </source>
</evidence>
<accession>A0ABX5F9C2</accession>
<dbReference type="InterPro" id="IPR023374">
    <property type="entry name" value="AttH-like_dom_sf"/>
</dbReference>
<feature type="region of interest" description="Disordered" evidence="1">
    <location>
        <begin position="97"/>
        <end position="129"/>
    </location>
</feature>
<gene>
    <name evidence="4" type="ORF">C7B81_06470</name>
</gene>
<evidence type="ECO:0000313" key="4">
    <source>
        <dbReference type="EMBL" id="PSB38337.1"/>
    </source>
</evidence>
<feature type="domain" description="AttH" evidence="3">
    <location>
        <begin position="67"/>
        <end position="262"/>
    </location>
</feature>
<dbReference type="PANTHER" id="PTHR38591">
    <property type="entry name" value="HYDROLASE"/>
    <property type="match status" value="1"/>
</dbReference>
<keyword evidence="5" id="KW-1185">Reference proteome</keyword>
<name>A0ABX5F9C2_9CHRO</name>
<dbReference type="SUPFAM" id="SSF159245">
    <property type="entry name" value="AttH-like"/>
    <property type="match status" value="1"/>
</dbReference>
<dbReference type="Pfam" id="PF17186">
    <property type="entry name" value="Lipocalin_9"/>
    <property type="match status" value="1"/>
</dbReference>
<organism evidence="4 5">
    <name type="scientific">Aphanothece cf. minutissima CCALA 015</name>
    <dbReference type="NCBI Taxonomy" id="2107695"/>
    <lineage>
        <taxon>Bacteria</taxon>
        <taxon>Bacillati</taxon>
        <taxon>Cyanobacteriota</taxon>
        <taxon>Cyanophyceae</taxon>
        <taxon>Oscillatoriophycideae</taxon>
        <taxon>Chroococcales</taxon>
        <taxon>Aphanothecaceae</taxon>
        <taxon>Aphanothece</taxon>
    </lineage>
</organism>
<evidence type="ECO:0000259" key="3">
    <source>
        <dbReference type="Pfam" id="PF07143"/>
    </source>
</evidence>
<sequence>MKHPHPLRTLLALVAVLLVGLAGAAPAGASSGIRWGETPEPEGFVRALSPRRWQFPADFGPHPEYRTEWWYYTGNLEGDDGRPFGYQLTFFRQALAPDGPAAPDGSATSQAPAAPAEPGATATSAGSPWRTPQVFSAHFTVSDIAAGAFLEEERFARGALGLAGAEADPYAVWLNDWRISSEGPDRVRLQAGTDAMAIDLSLTQSRPPVLQGQDGLSRKGPEAGNASHYYSLVQQPSEGTITVAGRTYAVRGVSWKDHEFSTSVLSPGTVGWDWFSAQFEDGSALMLYGLRREDGGKEPFSGGRWIAGDEAVELGADDYVLTVKRTWRSPHSGATYPAAWTLTIPRLELELAITPQMADQELTTASATYWEGALRYGGHRGERPLRGRGYGELTGYVDRLDGLRGG</sequence>
<evidence type="ECO:0000256" key="2">
    <source>
        <dbReference type="SAM" id="SignalP"/>
    </source>
</evidence>
<keyword evidence="2" id="KW-0732">Signal</keyword>
<feature type="chain" id="PRO_5047466383" description="AttH domain-containing protein" evidence="2">
    <location>
        <begin position="25"/>
        <end position="406"/>
    </location>
</feature>
<dbReference type="PANTHER" id="PTHR38591:SF1">
    <property type="entry name" value="BLL1000 PROTEIN"/>
    <property type="match status" value="1"/>
</dbReference>
<dbReference type="Gene3D" id="2.40.370.10">
    <property type="entry name" value="AttH-like domain"/>
    <property type="match status" value="2"/>
</dbReference>
<feature type="compositionally biased region" description="Low complexity" evidence="1">
    <location>
        <begin position="97"/>
        <end position="127"/>
    </location>
</feature>
<dbReference type="EMBL" id="PVWP01000003">
    <property type="protein sequence ID" value="PSB38337.1"/>
    <property type="molecule type" value="Genomic_DNA"/>
</dbReference>
<dbReference type="Pfam" id="PF07143">
    <property type="entry name" value="CrtC"/>
    <property type="match status" value="1"/>
</dbReference>
<reference evidence="4 5" key="1">
    <citation type="submission" date="2018-03" db="EMBL/GenBank/DDBJ databases">
        <title>The ancient ancestry and fast evolution of plastids.</title>
        <authorList>
            <person name="Moore K.R."/>
            <person name="Magnabosco C."/>
            <person name="Momper L."/>
            <person name="Gold D.A."/>
            <person name="Bosak T."/>
            <person name="Fournier G.P."/>
        </authorList>
    </citation>
    <scope>NUCLEOTIDE SEQUENCE [LARGE SCALE GENOMIC DNA]</scope>
    <source>
        <strain evidence="4 5">CCALA 015</strain>
    </source>
</reference>
<protein>
    <recommendedName>
        <fullName evidence="3">AttH domain-containing protein</fullName>
    </recommendedName>
</protein>
<feature type="signal peptide" evidence="2">
    <location>
        <begin position="1"/>
        <end position="24"/>
    </location>
</feature>
<evidence type="ECO:0000256" key="1">
    <source>
        <dbReference type="SAM" id="MobiDB-lite"/>
    </source>
</evidence>
<dbReference type="InterPro" id="IPR010791">
    <property type="entry name" value="AttH_dom"/>
</dbReference>
<dbReference type="RefSeq" id="WP_106220452.1">
    <property type="nucleotide sequence ID" value="NZ_PVWP01000003.1"/>
</dbReference>
<proteinExistence type="predicted"/>
<dbReference type="Proteomes" id="UP000238218">
    <property type="component" value="Unassembled WGS sequence"/>
</dbReference>
<comment type="caution">
    <text evidence="4">The sequence shown here is derived from an EMBL/GenBank/DDBJ whole genome shotgun (WGS) entry which is preliminary data.</text>
</comment>